<dbReference type="PANTHER" id="PTHR43071">
    <property type="entry name" value="2-AMINO-4-HYDROXY-6-HYDROXYMETHYLDIHYDROPTERIDINE PYROPHOSPHOKINASE"/>
    <property type="match status" value="1"/>
</dbReference>
<sequence length="126" mass="14648">MSYDKQIIMALGSNHNPLQNISHAEVILRQLFPDITFSKRLWTNPIGMTSPQFLNTLAICSTKESLKETLHDIKHIELLCGDTLSQRKEKIVAMDIDILKYGSQKLHENDWNRPYIQQLLKEMKLK</sequence>
<name>D1QUH4_9BACT</name>
<organism evidence="14 15">
    <name type="scientific">Segatella oris F0302</name>
    <dbReference type="NCBI Taxonomy" id="649760"/>
    <lineage>
        <taxon>Bacteria</taxon>
        <taxon>Pseudomonadati</taxon>
        <taxon>Bacteroidota</taxon>
        <taxon>Bacteroidia</taxon>
        <taxon>Bacteroidales</taxon>
        <taxon>Prevotellaceae</taxon>
        <taxon>Segatella</taxon>
    </lineage>
</organism>
<evidence type="ECO:0000256" key="11">
    <source>
        <dbReference type="ARBA" id="ARBA00029766"/>
    </source>
</evidence>
<dbReference type="InterPro" id="IPR035907">
    <property type="entry name" value="Hppk_sf"/>
</dbReference>
<comment type="pathway">
    <text evidence="1">Cofactor biosynthesis; tetrahydrofolate biosynthesis; 2-amino-4-hydroxy-6-hydroxymethyl-7,8-dihydropteridine diphosphate from 7,8-dihydroneopterin triphosphate: step 4/4.</text>
</comment>
<comment type="similarity">
    <text evidence="2">Belongs to the HPPK family.</text>
</comment>
<dbReference type="GO" id="GO:0005524">
    <property type="term" value="F:ATP binding"/>
    <property type="evidence" value="ECO:0007669"/>
    <property type="project" value="UniProtKB-KW"/>
</dbReference>
<dbReference type="Proteomes" id="UP000004079">
    <property type="component" value="Unassembled WGS sequence"/>
</dbReference>
<evidence type="ECO:0000256" key="2">
    <source>
        <dbReference type="ARBA" id="ARBA00005810"/>
    </source>
</evidence>
<keyword evidence="6" id="KW-0547">Nucleotide-binding</keyword>
<dbReference type="GO" id="GO:0016301">
    <property type="term" value="F:kinase activity"/>
    <property type="evidence" value="ECO:0007669"/>
    <property type="project" value="UniProtKB-KW"/>
</dbReference>
<evidence type="ECO:0000256" key="1">
    <source>
        <dbReference type="ARBA" id="ARBA00005051"/>
    </source>
</evidence>
<dbReference type="UniPathway" id="UPA00077">
    <property type="reaction ID" value="UER00155"/>
</dbReference>
<keyword evidence="7 14" id="KW-0418">Kinase</keyword>
<dbReference type="STRING" id="649760.HMPREF0971_02657"/>
<dbReference type="SUPFAM" id="SSF55083">
    <property type="entry name" value="6-hydroxymethyl-7,8-dihydropterin pyrophosphokinase, HPPK"/>
    <property type="match status" value="1"/>
</dbReference>
<dbReference type="HOGENOM" id="CLU_097916_4_1_10"/>
<evidence type="ECO:0000256" key="8">
    <source>
        <dbReference type="ARBA" id="ARBA00022840"/>
    </source>
</evidence>
<keyword evidence="9" id="KW-0289">Folate biosynthesis</keyword>
<evidence type="ECO:0000256" key="10">
    <source>
        <dbReference type="ARBA" id="ARBA00029409"/>
    </source>
</evidence>
<proteinExistence type="inferred from homology"/>
<dbReference type="GO" id="GO:0003848">
    <property type="term" value="F:2-amino-4-hydroxy-6-hydroxymethyldihydropteridine diphosphokinase activity"/>
    <property type="evidence" value="ECO:0007669"/>
    <property type="project" value="UniProtKB-EC"/>
</dbReference>
<evidence type="ECO:0000313" key="15">
    <source>
        <dbReference type="Proteomes" id="UP000004079"/>
    </source>
</evidence>
<accession>D1QUH4</accession>
<dbReference type="GO" id="GO:0046656">
    <property type="term" value="P:folic acid biosynthetic process"/>
    <property type="evidence" value="ECO:0007669"/>
    <property type="project" value="UniProtKB-KW"/>
</dbReference>
<protein>
    <recommendedName>
        <fullName evidence="4">2-amino-4-hydroxy-6-hydroxymethyldihydropteridine pyrophosphokinase</fullName>
        <ecNumber evidence="3">2.7.6.3</ecNumber>
    </recommendedName>
    <alternativeName>
        <fullName evidence="11">6-hydroxymethyl-7,8-dihydropterin pyrophosphokinase</fullName>
    </alternativeName>
    <alternativeName>
        <fullName evidence="12">7,8-dihydro-6-hydroxymethylpterin-pyrophosphokinase</fullName>
    </alternativeName>
</protein>
<keyword evidence="5" id="KW-0808">Transferase</keyword>
<evidence type="ECO:0000256" key="4">
    <source>
        <dbReference type="ARBA" id="ARBA00016218"/>
    </source>
</evidence>
<evidence type="ECO:0000313" key="14">
    <source>
        <dbReference type="EMBL" id="EFB31098.1"/>
    </source>
</evidence>
<evidence type="ECO:0000256" key="3">
    <source>
        <dbReference type="ARBA" id="ARBA00013253"/>
    </source>
</evidence>
<gene>
    <name evidence="14" type="ORF">HMPREF0971_02657</name>
</gene>
<keyword evidence="8" id="KW-0067">ATP-binding</keyword>
<comment type="function">
    <text evidence="10">Catalyzes the transfer of pyrophosphate from adenosine triphosphate (ATP) to 6-hydroxymethyl-7,8-dihydropterin, an enzymatic step in folate biosynthesis pathway.</text>
</comment>
<comment type="caution">
    <text evidence="14">The sequence shown here is derived from an EMBL/GenBank/DDBJ whole genome shotgun (WGS) entry which is preliminary data.</text>
</comment>
<dbReference type="InterPro" id="IPR000550">
    <property type="entry name" value="Hppk"/>
</dbReference>
<dbReference type="PANTHER" id="PTHR43071:SF1">
    <property type="entry name" value="2-AMINO-4-HYDROXY-6-HYDROXYMETHYLDIHYDROPTERIDINE PYROPHOSPHOKINASE"/>
    <property type="match status" value="1"/>
</dbReference>
<feature type="domain" description="7,8-dihydro-6-hydroxymethylpterin-pyrophosphokinase" evidence="13">
    <location>
        <begin position="9"/>
        <end position="123"/>
    </location>
</feature>
<dbReference type="EC" id="2.7.6.3" evidence="3"/>
<evidence type="ECO:0000256" key="12">
    <source>
        <dbReference type="ARBA" id="ARBA00033413"/>
    </source>
</evidence>
<evidence type="ECO:0000256" key="6">
    <source>
        <dbReference type="ARBA" id="ARBA00022741"/>
    </source>
</evidence>
<evidence type="ECO:0000256" key="9">
    <source>
        <dbReference type="ARBA" id="ARBA00022909"/>
    </source>
</evidence>
<dbReference type="EMBL" id="ACUZ02000046">
    <property type="protein sequence ID" value="EFB31098.1"/>
    <property type="molecule type" value="Genomic_DNA"/>
</dbReference>
<dbReference type="GO" id="GO:0046654">
    <property type="term" value="P:tetrahydrofolate biosynthetic process"/>
    <property type="evidence" value="ECO:0007669"/>
    <property type="project" value="UniProtKB-UniPathway"/>
</dbReference>
<dbReference type="RefSeq" id="WP_004374989.1">
    <property type="nucleotide sequence ID" value="NZ_GG703888.1"/>
</dbReference>
<dbReference type="Pfam" id="PF01288">
    <property type="entry name" value="HPPK"/>
    <property type="match status" value="1"/>
</dbReference>
<dbReference type="AlphaFoldDB" id="D1QUH4"/>
<reference evidence="14 15" key="1">
    <citation type="submission" date="2009-11" db="EMBL/GenBank/DDBJ databases">
        <authorList>
            <person name="Weinstock G."/>
            <person name="Sodergren E."/>
            <person name="Clifton S."/>
            <person name="Fulton L."/>
            <person name="Fulton B."/>
            <person name="Courtney L."/>
            <person name="Fronick C."/>
            <person name="Harrison M."/>
            <person name="Strong C."/>
            <person name="Farmer C."/>
            <person name="Delahaunty K."/>
            <person name="Markovic C."/>
            <person name="Hall O."/>
            <person name="Minx P."/>
            <person name="Tomlinson C."/>
            <person name="Mitreva M."/>
            <person name="Nelson J."/>
            <person name="Hou S."/>
            <person name="Wollam A."/>
            <person name="Pepin K.H."/>
            <person name="Johnson M."/>
            <person name="Bhonagiri V."/>
            <person name="Nash W.E."/>
            <person name="Warren W."/>
            <person name="Chinwalla A."/>
            <person name="Mardis E.R."/>
            <person name="Wilson R.K."/>
        </authorList>
    </citation>
    <scope>NUCLEOTIDE SEQUENCE [LARGE SCALE GENOMIC DNA]</scope>
    <source>
        <strain evidence="14 15">F0302</strain>
    </source>
</reference>
<evidence type="ECO:0000259" key="13">
    <source>
        <dbReference type="Pfam" id="PF01288"/>
    </source>
</evidence>
<dbReference type="Gene3D" id="3.30.70.560">
    <property type="entry name" value="7,8-Dihydro-6-hydroxymethylpterin-pyrophosphokinase HPPK"/>
    <property type="match status" value="1"/>
</dbReference>
<evidence type="ECO:0000256" key="5">
    <source>
        <dbReference type="ARBA" id="ARBA00022679"/>
    </source>
</evidence>
<evidence type="ECO:0000256" key="7">
    <source>
        <dbReference type="ARBA" id="ARBA00022777"/>
    </source>
</evidence>